<dbReference type="SMART" id="SM00862">
    <property type="entry name" value="Trans_reg_C"/>
    <property type="match status" value="1"/>
</dbReference>
<evidence type="ECO:0000313" key="10">
    <source>
        <dbReference type="EMBL" id="ADM10864.1"/>
    </source>
</evidence>
<dbReference type="Gene3D" id="1.10.10.10">
    <property type="entry name" value="Winged helix-like DNA-binding domain superfamily/Winged helix DNA-binding domain"/>
    <property type="match status" value="1"/>
</dbReference>
<dbReference type="PROSITE" id="PS51755">
    <property type="entry name" value="OMPR_PHOB"/>
    <property type="match status" value="1"/>
</dbReference>
<dbReference type="KEGG" id="pbr:PB2503_00485"/>
<dbReference type="PROSITE" id="PS50110">
    <property type="entry name" value="RESPONSE_REGULATORY"/>
    <property type="match status" value="1"/>
</dbReference>
<dbReference type="GO" id="GO:0005829">
    <property type="term" value="C:cytosol"/>
    <property type="evidence" value="ECO:0007669"/>
    <property type="project" value="TreeGrafter"/>
</dbReference>
<protein>
    <submittedName>
        <fullName evidence="10">Two-component response regulator</fullName>
    </submittedName>
</protein>
<dbReference type="InterPro" id="IPR001789">
    <property type="entry name" value="Sig_transdc_resp-reg_receiver"/>
</dbReference>
<dbReference type="EMBL" id="CP002156">
    <property type="protein sequence ID" value="ADM10864.1"/>
    <property type="molecule type" value="Genomic_DNA"/>
</dbReference>
<dbReference type="InterPro" id="IPR001867">
    <property type="entry name" value="OmpR/PhoB-type_DNA-bd"/>
</dbReference>
<feature type="modified residue" description="4-aspartylphosphate" evidence="6">
    <location>
        <position position="51"/>
    </location>
</feature>
<dbReference type="Gene3D" id="6.10.250.690">
    <property type="match status" value="1"/>
</dbReference>
<dbReference type="GO" id="GO:0000976">
    <property type="term" value="F:transcription cis-regulatory region binding"/>
    <property type="evidence" value="ECO:0007669"/>
    <property type="project" value="TreeGrafter"/>
</dbReference>
<evidence type="ECO:0000256" key="1">
    <source>
        <dbReference type="ARBA" id="ARBA00022553"/>
    </source>
</evidence>
<feature type="DNA-binding region" description="OmpR/PhoB-type" evidence="7">
    <location>
        <begin position="125"/>
        <end position="223"/>
    </location>
</feature>
<keyword evidence="1 6" id="KW-0597">Phosphoprotein</keyword>
<evidence type="ECO:0000313" key="11">
    <source>
        <dbReference type="Proteomes" id="UP000001302"/>
    </source>
</evidence>
<dbReference type="AlphaFoldDB" id="E0TIK6"/>
<dbReference type="FunFam" id="3.40.50.2300:FF:000002">
    <property type="entry name" value="DNA-binding response regulator PhoP"/>
    <property type="match status" value="1"/>
</dbReference>
<dbReference type="InterPro" id="IPR039420">
    <property type="entry name" value="WalR-like"/>
</dbReference>
<evidence type="ECO:0000259" key="8">
    <source>
        <dbReference type="PROSITE" id="PS50110"/>
    </source>
</evidence>
<gene>
    <name evidence="10" type="ordered locus">PB2503_00485</name>
</gene>
<dbReference type="InterPro" id="IPR036388">
    <property type="entry name" value="WH-like_DNA-bd_sf"/>
</dbReference>
<reference evidence="11" key="1">
    <citation type="submission" date="2010-08" db="EMBL/GenBank/DDBJ databases">
        <title>Genome sequence of Parvularcula bermudensis HTCC2503.</title>
        <authorList>
            <person name="Kang D.-M."/>
            <person name="Oh H.-M."/>
            <person name="Cho J.-C."/>
        </authorList>
    </citation>
    <scope>NUCLEOTIDE SEQUENCE [LARGE SCALE GENOMIC DNA]</scope>
    <source>
        <strain evidence="11">ATCC BAA-594 / HTCC2503 / KCTC 12087</strain>
    </source>
</reference>
<dbReference type="CDD" id="cd00383">
    <property type="entry name" value="trans_reg_C"/>
    <property type="match status" value="1"/>
</dbReference>
<keyword evidence="11" id="KW-1185">Reference proteome</keyword>
<evidence type="ECO:0000256" key="4">
    <source>
        <dbReference type="ARBA" id="ARBA00023125"/>
    </source>
</evidence>
<dbReference type="STRING" id="314260.PB2503_00485"/>
<accession>E0TIK6</accession>
<keyword evidence="5" id="KW-0804">Transcription</keyword>
<keyword evidence="4 7" id="KW-0238">DNA-binding</keyword>
<dbReference type="Proteomes" id="UP000001302">
    <property type="component" value="Chromosome"/>
</dbReference>
<evidence type="ECO:0000259" key="9">
    <source>
        <dbReference type="PROSITE" id="PS51755"/>
    </source>
</evidence>
<organism evidence="10 11">
    <name type="scientific">Parvularcula bermudensis (strain ATCC BAA-594 / HTCC2503 / KCTC 12087)</name>
    <dbReference type="NCBI Taxonomy" id="314260"/>
    <lineage>
        <taxon>Bacteria</taxon>
        <taxon>Pseudomonadati</taxon>
        <taxon>Pseudomonadota</taxon>
        <taxon>Alphaproteobacteria</taxon>
        <taxon>Parvularculales</taxon>
        <taxon>Parvularculaceae</taxon>
        <taxon>Parvularcula</taxon>
    </lineage>
</organism>
<dbReference type="SUPFAM" id="SSF46894">
    <property type="entry name" value="C-terminal effector domain of the bipartite response regulators"/>
    <property type="match status" value="1"/>
</dbReference>
<proteinExistence type="predicted"/>
<dbReference type="GO" id="GO:0006355">
    <property type="term" value="P:regulation of DNA-templated transcription"/>
    <property type="evidence" value="ECO:0007669"/>
    <property type="project" value="InterPro"/>
</dbReference>
<dbReference type="CDD" id="cd19935">
    <property type="entry name" value="REC_OmpR_CusR-like"/>
    <property type="match status" value="1"/>
</dbReference>
<dbReference type="SMART" id="SM00448">
    <property type="entry name" value="REC"/>
    <property type="match status" value="1"/>
</dbReference>
<dbReference type="RefSeq" id="WP_013301838.1">
    <property type="nucleotide sequence ID" value="NC_014414.1"/>
</dbReference>
<keyword evidence="2" id="KW-0902">Two-component regulatory system</keyword>
<dbReference type="GO" id="GO:0032993">
    <property type="term" value="C:protein-DNA complex"/>
    <property type="evidence" value="ECO:0007669"/>
    <property type="project" value="TreeGrafter"/>
</dbReference>
<dbReference type="PANTHER" id="PTHR48111:SF76">
    <property type="entry name" value="TWO-COMPONENT RESPONSE REGULATOR"/>
    <property type="match status" value="1"/>
</dbReference>
<dbReference type="eggNOG" id="COG0745">
    <property type="taxonomic scope" value="Bacteria"/>
</dbReference>
<feature type="domain" description="Response regulatory" evidence="8">
    <location>
        <begin position="2"/>
        <end position="116"/>
    </location>
</feature>
<dbReference type="OrthoDB" id="9780278at2"/>
<evidence type="ECO:0000256" key="2">
    <source>
        <dbReference type="ARBA" id="ARBA00023012"/>
    </source>
</evidence>
<evidence type="ECO:0000256" key="6">
    <source>
        <dbReference type="PROSITE-ProRule" id="PRU00169"/>
    </source>
</evidence>
<dbReference type="FunFam" id="1.10.10.10:FF:000005">
    <property type="entry name" value="Two-component system response regulator"/>
    <property type="match status" value="1"/>
</dbReference>
<dbReference type="Gene3D" id="3.40.50.2300">
    <property type="match status" value="1"/>
</dbReference>
<dbReference type="PANTHER" id="PTHR48111">
    <property type="entry name" value="REGULATOR OF RPOS"/>
    <property type="match status" value="1"/>
</dbReference>
<dbReference type="InterPro" id="IPR016032">
    <property type="entry name" value="Sig_transdc_resp-reg_C-effctor"/>
</dbReference>
<dbReference type="GO" id="GO:0000156">
    <property type="term" value="F:phosphorelay response regulator activity"/>
    <property type="evidence" value="ECO:0007669"/>
    <property type="project" value="TreeGrafter"/>
</dbReference>
<evidence type="ECO:0000256" key="5">
    <source>
        <dbReference type="ARBA" id="ARBA00023163"/>
    </source>
</evidence>
<evidence type="ECO:0000256" key="7">
    <source>
        <dbReference type="PROSITE-ProRule" id="PRU01091"/>
    </source>
</evidence>
<keyword evidence="3" id="KW-0805">Transcription regulation</keyword>
<sequence>MRVLIIEDDHKMAHYLGDGLTREGHQIQAISTGPDGLEMALAQDFDVVVLDRMLPGLDGLSLLKRLRAAGRKMPVLLLTAMGGLDDRVEGLDAGADDYLVKPFAFSEAYARLNALVRRPPIAGNPTTLTAADLHMDLIARTVSRGGVSLDLGPKEFLLLEILLRNKNRVMTKTMLLERVWSFHFDPQTSLVETHISRLRAKIDRPFASALVETVRGAGYVIRAS</sequence>
<dbReference type="Pfam" id="PF00072">
    <property type="entry name" value="Response_reg"/>
    <property type="match status" value="1"/>
</dbReference>
<reference evidence="10 11" key="2">
    <citation type="journal article" date="2011" name="J. Bacteriol.">
        <title>Complete genome sequence of strain HTCC2503T of Parvularcula bermudensis, the type species of the order "Parvularculales" in the class Alphaproteobacteria.</title>
        <authorList>
            <person name="Oh H.M."/>
            <person name="Kang I."/>
            <person name="Vergin K.L."/>
            <person name="Kang D."/>
            <person name="Rhee K.H."/>
            <person name="Giovannoni S.J."/>
            <person name="Cho J.C."/>
        </authorList>
    </citation>
    <scope>NUCLEOTIDE SEQUENCE [LARGE SCALE GENOMIC DNA]</scope>
    <source>
        <strain evidence="11">ATCC BAA-594 / HTCC2503 / KCTC 12087</strain>
    </source>
</reference>
<feature type="domain" description="OmpR/PhoB-type" evidence="9">
    <location>
        <begin position="125"/>
        <end position="223"/>
    </location>
</feature>
<dbReference type="Pfam" id="PF00486">
    <property type="entry name" value="Trans_reg_C"/>
    <property type="match status" value="1"/>
</dbReference>
<dbReference type="SUPFAM" id="SSF52172">
    <property type="entry name" value="CheY-like"/>
    <property type="match status" value="1"/>
</dbReference>
<evidence type="ECO:0000256" key="3">
    <source>
        <dbReference type="ARBA" id="ARBA00023015"/>
    </source>
</evidence>
<name>E0TIK6_PARBH</name>
<dbReference type="HOGENOM" id="CLU_000445_30_1_5"/>
<dbReference type="InterPro" id="IPR011006">
    <property type="entry name" value="CheY-like_superfamily"/>
</dbReference>